<evidence type="ECO:0008006" key="4">
    <source>
        <dbReference type="Google" id="ProtNLM"/>
    </source>
</evidence>
<protein>
    <recommendedName>
        <fullName evidence="4">CGG triplet repeat-binding protein 1</fullName>
    </recommendedName>
</protein>
<sequence>MDTPFTNRRVTLSERVEQYPKGTLFEDGKNVFCKTCNLTVDHTRKIAVDRHLLSQRHLKRKAENEGEVEATDSQRGSESAERRGSVVYDLTHAFVCANIPLEKVDNPALRAFLKKHVTNGGAIPTASQLRKEYLPKVVESHKNQLQAVIQSAVTDSNNHIVSQQNTPGPNSDCEEKEQ</sequence>
<gene>
    <name evidence="2" type="ORF">AAFF_G00376800</name>
</gene>
<dbReference type="GO" id="GO:0005634">
    <property type="term" value="C:nucleus"/>
    <property type="evidence" value="ECO:0007669"/>
    <property type="project" value="InterPro"/>
</dbReference>
<dbReference type="PANTHER" id="PTHR32344:SF1">
    <property type="entry name" value="U1-TYPE DOMAIN-CONTAINING PROTEIN"/>
    <property type="match status" value="1"/>
</dbReference>
<evidence type="ECO:0000313" key="2">
    <source>
        <dbReference type="EMBL" id="KAJ8401709.1"/>
    </source>
</evidence>
<proteinExistence type="predicted"/>
<keyword evidence="3" id="KW-1185">Reference proteome</keyword>
<dbReference type="PANTHER" id="PTHR32344">
    <property type="entry name" value="U1-TYPE DOMAIN-CONTAINING PROTEIN"/>
    <property type="match status" value="1"/>
</dbReference>
<evidence type="ECO:0000313" key="3">
    <source>
        <dbReference type="Proteomes" id="UP001221898"/>
    </source>
</evidence>
<feature type="region of interest" description="Disordered" evidence="1">
    <location>
        <begin position="159"/>
        <end position="178"/>
    </location>
</feature>
<reference evidence="2" key="1">
    <citation type="journal article" date="2023" name="Science">
        <title>Genome structures resolve the early diversification of teleost fishes.</title>
        <authorList>
            <person name="Parey E."/>
            <person name="Louis A."/>
            <person name="Montfort J."/>
            <person name="Bouchez O."/>
            <person name="Roques C."/>
            <person name="Iampietro C."/>
            <person name="Lluch J."/>
            <person name="Castinel A."/>
            <person name="Donnadieu C."/>
            <person name="Desvignes T."/>
            <person name="Floi Bucao C."/>
            <person name="Jouanno E."/>
            <person name="Wen M."/>
            <person name="Mejri S."/>
            <person name="Dirks R."/>
            <person name="Jansen H."/>
            <person name="Henkel C."/>
            <person name="Chen W.J."/>
            <person name="Zahm M."/>
            <person name="Cabau C."/>
            <person name="Klopp C."/>
            <person name="Thompson A.W."/>
            <person name="Robinson-Rechavi M."/>
            <person name="Braasch I."/>
            <person name="Lecointre G."/>
            <person name="Bobe J."/>
            <person name="Postlethwait J.H."/>
            <person name="Berthelot C."/>
            <person name="Roest Crollius H."/>
            <person name="Guiguen Y."/>
        </authorList>
    </citation>
    <scope>NUCLEOTIDE SEQUENCE</scope>
    <source>
        <strain evidence="2">NC1722</strain>
    </source>
</reference>
<feature type="region of interest" description="Disordered" evidence="1">
    <location>
        <begin position="58"/>
        <end position="82"/>
    </location>
</feature>
<feature type="compositionally biased region" description="Polar residues" evidence="1">
    <location>
        <begin position="159"/>
        <end position="169"/>
    </location>
</feature>
<dbReference type="GO" id="GO:0006357">
    <property type="term" value="P:regulation of transcription by RNA polymerase II"/>
    <property type="evidence" value="ECO:0007669"/>
    <property type="project" value="InterPro"/>
</dbReference>
<organism evidence="2 3">
    <name type="scientific">Aldrovandia affinis</name>
    <dbReference type="NCBI Taxonomy" id="143900"/>
    <lineage>
        <taxon>Eukaryota</taxon>
        <taxon>Metazoa</taxon>
        <taxon>Chordata</taxon>
        <taxon>Craniata</taxon>
        <taxon>Vertebrata</taxon>
        <taxon>Euteleostomi</taxon>
        <taxon>Actinopterygii</taxon>
        <taxon>Neopterygii</taxon>
        <taxon>Teleostei</taxon>
        <taxon>Notacanthiformes</taxon>
        <taxon>Halosauridae</taxon>
        <taxon>Aldrovandia</taxon>
    </lineage>
</organism>
<dbReference type="EMBL" id="JAINUG010000068">
    <property type="protein sequence ID" value="KAJ8401709.1"/>
    <property type="molecule type" value="Genomic_DNA"/>
</dbReference>
<dbReference type="InterPro" id="IPR033375">
    <property type="entry name" value="Cggbp1"/>
</dbReference>
<dbReference type="GO" id="GO:0003690">
    <property type="term" value="F:double-stranded DNA binding"/>
    <property type="evidence" value="ECO:0007669"/>
    <property type="project" value="InterPro"/>
</dbReference>
<accession>A0AAD7SFN9</accession>
<name>A0AAD7SFN9_9TELE</name>
<dbReference type="AlphaFoldDB" id="A0AAD7SFN9"/>
<evidence type="ECO:0000256" key="1">
    <source>
        <dbReference type="SAM" id="MobiDB-lite"/>
    </source>
</evidence>
<dbReference type="Proteomes" id="UP001221898">
    <property type="component" value="Unassembled WGS sequence"/>
</dbReference>
<comment type="caution">
    <text evidence="2">The sequence shown here is derived from an EMBL/GenBank/DDBJ whole genome shotgun (WGS) entry which is preliminary data.</text>
</comment>